<reference evidence="4" key="1">
    <citation type="submission" date="2020-11" db="EMBL/GenBank/DDBJ databases">
        <authorList>
            <person name="Lee S.D."/>
        </authorList>
    </citation>
    <scope>NUCLEOTIDE SEQUENCE</scope>
    <source>
        <strain evidence="4">SAP-2</strain>
    </source>
</reference>
<sequence length="113" mass="12310">MQPLPHCPKCSSEFTWQEGEQLNCPECGHEWPASANATTEEEGLVVRDANGNLLADGDSVTVVKDLKVKGSSTPLKIGTKVKSIRLVEGDHNIDCKIDGFGPMKLKSEFVKKN</sequence>
<dbReference type="SUPFAM" id="SSF57783">
    <property type="entry name" value="Zinc beta-ribbon"/>
    <property type="match status" value="1"/>
</dbReference>
<dbReference type="PANTHER" id="PTHR30305:SF3">
    <property type="entry name" value="PROTEIN YJDM"/>
    <property type="match status" value="1"/>
</dbReference>
<dbReference type="Gene3D" id="2.30.30.40">
    <property type="entry name" value="SH3 Domains"/>
    <property type="match status" value="1"/>
</dbReference>
<dbReference type="InterPro" id="IPR013988">
    <property type="entry name" value="YjdM_C"/>
</dbReference>
<evidence type="ECO:0000259" key="3">
    <source>
        <dbReference type="Pfam" id="PF08274"/>
    </source>
</evidence>
<proteinExistence type="inferred from homology"/>
<accession>A0AA41BY88</accession>
<dbReference type="PANTHER" id="PTHR30305">
    <property type="entry name" value="PROTEIN YJDM-RELATED"/>
    <property type="match status" value="1"/>
</dbReference>
<protein>
    <submittedName>
        <fullName evidence="4">Alkylphosphonate utilization protein</fullName>
    </submittedName>
</protein>
<evidence type="ECO:0000256" key="1">
    <source>
        <dbReference type="ARBA" id="ARBA00009248"/>
    </source>
</evidence>
<dbReference type="FunFam" id="2.30.30.40:FF:000013">
    <property type="entry name" value="Alkylphosphonate utilization protein PhnA"/>
    <property type="match status" value="1"/>
</dbReference>
<dbReference type="InterPro" id="IPR004624">
    <property type="entry name" value="YjdM"/>
</dbReference>
<feature type="domain" description="Protein YjdM C-terminal" evidence="2">
    <location>
        <begin position="46"/>
        <end position="113"/>
    </location>
</feature>
<reference evidence="4" key="2">
    <citation type="submission" date="2022-09" db="EMBL/GenBank/DDBJ databases">
        <title>Rouxiella aceris sp. nov., isolated from tree sap and emended description of the genus Rhouxiella.</title>
        <authorList>
            <person name="Kim I.S."/>
        </authorList>
    </citation>
    <scope>NUCLEOTIDE SEQUENCE</scope>
    <source>
        <strain evidence="4">SAP-2</strain>
    </source>
</reference>
<gene>
    <name evidence="4" type="ORF">ITX54_19895</name>
</gene>
<evidence type="ECO:0000313" key="5">
    <source>
        <dbReference type="Proteomes" id="UP000705283"/>
    </source>
</evidence>
<evidence type="ECO:0000259" key="2">
    <source>
        <dbReference type="Pfam" id="PF03831"/>
    </source>
</evidence>
<feature type="domain" description="Protein YjdM N-terminal" evidence="3">
    <location>
        <begin position="4"/>
        <end position="32"/>
    </location>
</feature>
<comment type="similarity">
    <text evidence="1">Belongs to the YjdM family.</text>
</comment>
<name>A0AA41BY88_9GAMM</name>
<dbReference type="Pfam" id="PF03831">
    <property type="entry name" value="YjdM"/>
    <property type="match status" value="1"/>
</dbReference>
<dbReference type="Gene3D" id="2.20.25.10">
    <property type="match status" value="1"/>
</dbReference>
<dbReference type="InterPro" id="IPR013987">
    <property type="entry name" value="YjdM_N"/>
</dbReference>
<comment type="caution">
    <text evidence="4">The sequence shown here is derived from an EMBL/GenBank/DDBJ whole genome shotgun (WGS) entry which is preliminary data.</text>
</comment>
<dbReference type="RefSeq" id="WP_194978654.1">
    <property type="nucleotide sequence ID" value="NZ_JADMKS010000009.1"/>
</dbReference>
<dbReference type="EMBL" id="JADMKS010000009">
    <property type="protein sequence ID" value="MBF6638926.1"/>
    <property type="molecule type" value="Genomic_DNA"/>
</dbReference>
<organism evidence="4 5">
    <name type="scientific">Rouxiella silvae</name>
    <dbReference type="NCBI Taxonomy" id="1646373"/>
    <lineage>
        <taxon>Bacteria</taxon>
        <taxon>Pseudomonadati</taxon>
        <taxon>Pseudomonadota</taxon>
        <taxon>Gammaproteobacteria</taxon>
        <taxon>Enterobacterales</taxon>
        <taxon>Yersiniaceae</taxon>
        <taxon>Rouxiella</taxon>
    </lineage>
</organism>
<dbReference type="NCBIfam" id="TIGR00686">
    <property type="entry name" value="phnA"/>
    <property type="match status" value="1"/>
</dbReference>
<dbReference type="Proteomes" id="UP000705283">
    <property type="component" value="Unassembled WGS sequence"/>
</dbReference>
<evidence type="ECO:0000313" key="4">
    <source>
        <dbReference type="EMBL" id="MBF6638926.1"/>
    </source>
</evidence>
<dbReference type="AlphaFoldDB" id="A0AA41BY88"/>
<dbReference type="SUPFAM" id="SSF82057">
    <property type="entry name" value="Prokaryotic SH3-related domain"/>
    <property type="match status" value="1"/>
</dbReference>
<dbReference type="Pfam" id="PF08274">
    <property type="entry name" value="Zn_Ribbon_YjdM"/>
    <property type="match status" value="1"/>
</dbReference>